<dbReference type="EMBL" id="AP025739">
    <property type="protein sequence ID" value="BDI33633.1"/>
    <property type="molecule type" value="Genomic_DNA"/>
</dbReference>
<dbReference type="AlphaFoldDB" id="A0A402D0G7"/>
<accession>A0A402D0G7</accession>
<feature type="compositionally biased region" description="Low complexity" evidence="1">
    <location>
        <begin position="69"/>
        <end position="92"/>
    </location>
</feature>
<dbReference type="Proteomes" id="UP000287394">
    <property type="component" value="Chromosome"/>
</dbReference>
<sequence>MADNANRGFGTSDDEQQTGTANTSGRTAQNSGDANDLTSDDTQNLGRKGGETRRAGQQNQGGISDTNPGAGSNSGASGNQNQDTDSQNQQNS</sequence>
<proteinExistence type="predicted"/>
<organism evidence="2 3">
    <name type="scientific">Capsulimonas corticalis</name>
    <dbReference type="NCBI Taxonomy" id="2219043"/>
    <lineage>
        <taxon>Bacteria</taxon>
        <taxon>Bacillati</taxon>
        <taxon>Armatimonadota</taxon>
        <taxon>Armatimonadia</taxon>
        <taxon>Capsulimonadales</taxon>
        <taxon>Capsulimonadaceae</taxon>
        <taxon>Capsulimonas</taxon>
    </lineage>
</organism>
<keyword evidence="3" id="KW-1185">Reference proteome</keyword>
<evidence type="ECO:0000313" key="2">
    <source>
        <dbReference type="EMBL" id="BDI33633.1"/>
    </source>
</evidence>
<name>A0A402D0G7_9BACT</name>
<gene>
    <name evidence="2" type="ORF">CCAX7_56840</name>
</gene>
<protein>
    <submittedName>
        <fullName evidence="2">Uncharacterized protein</fullName>
    </submittedName>
</protein>
<dbReference type="RefSeq" id="WP_119323036.1">
    <property type="nucleotide sequence ID" value="NZ_AP025739.1"/>
</dbReference>
<dbReference type="KEGG" id="ccot:CCAX7_56840"/>
<feature type="compositionally biased region" description="Polar residues" evidence="1">
    <location>
        <begin position="55"/>
        <end position="67"/>
    </location>
</feature>
<reference evidence="2 3" key="1">
    <citation type="journal article" date="2019" name="Int. J. Syst. Evol. Microbiol.">
        <title>Capsulimonas corticalis gen. nov., sp. nov., an aerobic capsulated bacterium, of a novel bacterial order, Capsulimonadales ord. nov., of the class Armatimonadia of the phylum Armatimonadetes.</title>
        <authorList>
            <person name="Li J."/>
            <person name="Kudo C."/>
            <person name="Tonouchi A."/>
        </authorList>
    </citation>
    <scope>NUCLEOTIDE SEQUENCE [LARGE SCALE GENOMIC DNA]</scope>
    <source>
        <strain evidence="2 3">AX-7</strain>
    </source>
</reference>
<evidence type="ECO:0000313" key="3">
    <source>
        <dbReference type="Proteomes" id="UP000287394"/>
    </source>
</evidence>
<evidence type="ECO:0000256" key="1">
    <source>
        <dbReference type="SAM" id="MobiDB-lite"/>
    </source>
</evidence>
<feature type="compositionally biased region" description="Polar residues" evidence="1">
    <location>
        <begin position="17"/>
        <end position="45"/>
    </location>
</feature>
<feature type="region of interest" description="Disordered" evidence="1">
    <location>
        <begin position="1"/>
        <end position="92"/>
    </location>
</feature>